<proteinExistence type="predicted"/>
<keyword evidence="1" id="KW-0175">Coiled coil</keyword>
<feature type="chain" id="PRO_5045286340" evidence="2">
    <location>
        <begin position="21"/>
        <end position="340"/>
    </location>
</feature>
<feature type="coiled-coil region" evidence="1">
    <location>
        <begin position="239"/>
        <end position="269"/>
    </location>
</feature>
<accession>A0ABS6E5S5</accession>
<evidence type="ECO:0000313" key="3">
    <source>
        <dbReference type="EMBL" id="MBU5438132.1"/>
    </source>
</evidence>
<keyword evidence="2" id="KW-0732">Signal</keyword>
<evidence type="ECO:0000313" key="4">
    <source>
        <dbReference type="Proteomes" id="UP000749471"/>
    </source>
</evidence>
<dbReference type="EMBL" id="JAHLPM010000006">
    <property type="protein sequence ID" value="MBU5438132.1"/>
    <property type="molecule type" value="Genomic_DNA"/>
</dbReference>
<gene>
    <name evidence="3" type="ORF">KQI42_08940</name>
</gene>
<evidence type="ECO:0000256" key="2">
    <source>
        <dbReference type="SAM" id="SignalP"/>
    </source>
</evidence>
<dbReference type="InterPro" id="IPR024291">
    <property type="entry name" value="DUF3829"/>
</dbReference>
<keyword evidence="4" id="KW-1185">Reference proteome</keyword>
<dbReference type="Pfam" id="PF12889">
    <property type="entry name" value="DUF3829"/>
    <property type="match status" value="1"/>
</dbReference>
<feature type="signal peptide" evidence="2">
    <location>
        <begin position="1"/>
        <end position="20"/>
    </location>
</feature>
<dbReference type="Proteomes" id="UP000749471">
    <property type="component" value="Unassembled WGS sequence"/>
</dbReference>
<evidence type="ECO:0000256" key="1">
    <source>
        <dbReference type="SAM" id="Coils"/>
    </source>
</evidence>
<dbReference type="PROSITE" id="PS51257">
    <property type="entry name" value="PROKAR_LIPOPROTEIN"/>
    <property type="match status" value="1"/>
</dbReference>
<dbReference type="RefSeq" id="WP_216518965.1">
    <property type="nucleotide sequence ID" value="NZ_JAHLPM010000006.1"/>
</dbReference>
<name>A0ABS6E5S5_9FIRM</name>
<comment type="caution">
    <text evidence="3">The sequence shown here is derived from an EMBL/GenBank/DDBJ whole genome shotgun (WGS) entry which is preliminary data.</text>
</comment>
<reference evidence="3 4" key="1">
    <citation type="submission" date="2021-06" db="EMBL/GenBank/DDBJ databases">
        <authorList>
            <person name="Sun Q."/>
            <person name="Li D."/>
        </authorList>
    </citation>
    <scope>NUCLEOTIDE SEQUENCE [LARGE SCALE GENOMIC DNA]</scope>
    <source>
        <strain evidence="3 4">MSJ-40</strain>
    </source>
</reference>
<organism evidence="3 4">
    <name type="scientific">Tissierella simiarum</name>
    <dbReference type="NCBI Taxonomy" id="2841534"/>
    <lineage>
        <taxon>Bacteria</taxon>
        <taxon>Bacillati</taxon>
        <taxon>Bacillota</taxon>
        <taxon>Tissierellia</taxon>
        <taxon>Tissierellales</taxon>
        <taxon>Tissierellaceae</taxon>
        <taxon>Tissierella</taxon>
    </lineage>
</organism>
<protein>
    <submittedName>
        <fullName evidence="3">YiiG family protein</fullName>
    </submittedName>
</protein>
<sequence>MSKKKSLLILLFLLCFTITACNSTGKQEEEPATTSTEVSDSQADYERKIITKQNAYVNLGNFITAEYFNRIIDTYFSRFGTEEFVKPSSAPFVNAVAKHEIDLIDDALERSEREPYIEGFDESVQDLVPKLKNLISIMDEAHTYYKQKDYIDDDYAKGAEYHNQIVSIYFNEFYPSLEVFFGYMDELAKNQRESNMQLLVENDFMIRYHILDVLYKAQDIQSGIYDQNVSSENILELNLDLIKEDYEALIESINKLKEYSKDNKRLEAEGFDSVQMEQYIGYAAEVKAAITEIIQRVNDKNPVPESDIKHNYVSSTSGTPEKLDSRISALIDYYNSSFSR</sequence>